<reference evidence="3" key="1">
    <citation type="journal article" date="2021" name="Front. Plant Sci.">
        <title>Chromosome-Scale Genome Assembly for Chinese Sour Jujube and Insights Into Its Genome Evolution and Domestication Signature.</title>
        <authorList>
            <person name="Shen L.-Y."/>
            <person name="Luo H."/>
            <person name="Wang X.-L."/>
            <person name="Wang X.-M."/>
            <person name="Qiu X.-J."/>
            <person name="Liu H."/>
            <person name="Zhou S.-S."/>
            <person name="Jia K.-H."/>
            <person name="Nie S."/>
            <person name="Bao Y.-T."/>
            <person name="Zhang R.-G."/>
            <person name="Yun Q.-Z."/>
            <person name="Chai Y.-H."/>
            <person name="Lu J.-Y."/>
            <person name="Li Y."/>
            <person name="Zhao S.-W."/>
            <person name="Mao J.-F."/>
            <person name="Jia S.-G."/>
            <person name="Mao Y.-M."/>
        </authorList>
    </citation>
    <scope>NUCLEOTIDE SEQUENCE</scope>
    <source>
        <strain evidence="3">AT0</strain>
        <tissue evidence="3">Leaf</tissue>
    </source>
</reference>
<comment type="caution">
    <text evidence="3">The sequence shown here is derived from an EMBL/GenBank/DDBJ whole genome shotgun (WGS) entry which is preliminary data.</text>
</comment>
<evidence type="ECO:0000313" key="3">
    <source>
        <dbReference type="EMBL" id="KAH7543136.1"/>
    </source>
</evidence>
<dbReference type="AlphaFoldDB" id="A0A978VWE1"/>
<dbReference type="SUPFAM" id="SSF74788">
    <property type="entry name" value="Cullin repeat-like"/>
    <property type="match status" value="1"/>
</dbReference>
<gene>
    <name evidence="3" type="ORF">FEM48_Zijuj02G0151300</name>
</gene>
<evidence type="ECO:0000313" key="4">
    <source>
        <dbReference type="Proteomes" id="UP000813462"/>
    </source>
</evidence>
<comment type="similarity">
    <text evidence="1">Belongs to the cullin family.</text>
</comment>
<accession>A0A978VWE1</accession>
<protein>
    <recommendedName>
        <fullName evidence="2">Cullin N-terminal domain-containing protein</fullName>
    </recommendedName>
</protein>
<dbReference type="EMBL" id="JAEACU010000002">
    <property type="protein sequence ID" value="KAH7543136.1"/>
    <property type="molecule type" value="Genomic_DNA"/>
</dbReference>
<dbReference type="PANTHER" id="PTHR11932">
    <property type="entry name" value="CULLIN"/>
    <property type="match status" value="1"/>
</dbReference>
<dbReference type="InterPro" id="IPR001373">
    <property type="entry name" value="Cullin_N"/>
</dbReference>
<dbReference type="GO" id="GO:0031625">
    <property type="term" value="F:ubiquitin protein ligase binding"/>
    <property type="evidence" value="ECO:0007669"/>
    <property type="project" value="InterPro"/>
</dbReference>
<evidence type="ECO:0000256" key="1">
    <source>
        <dbReference type="ARBA" id="ARBA00006019"/>
    </source>
</evidence>
<proteinExistence type="inferred from homology"/>
<name>A0A978VWE1_ZIZJJ</name>
<evidence type="ECO:0000259" key="2">
    <source>
        <dbReference type="Pfam" id="PF00888"/>
    </source>
</evidence>
<dbReference type="GO" id="GO:0006511">
    <property type="term" value="P:ubiquitin-dependent protein catabolic process"/>
    <property type="evidence" value="ECO:0007669"/>
    <property type="project" value="InterPro"/>
</dbReference>
<dbReference type="InterPro" id="IPR045093">
    <property type="entry name" value="Cullin"/>
</dbReference>
<organism evidence="3 4">
    <name type="scientific">Ziziphus jujuba var. spinosa</name>
    <dbReference type="NCBI Taxonomy" id="714518"/>
    <lineage>
        <taxon>Eukaryota</taxon>
        <taxon>Viridiplantae</taxon>
        <taxon>Streptophyta</taxon>
        <taxon>Embryophyta</taxon>
        <taxon>Tracheophyta</taxon>
        <taxon>Spermatophyta</taxon>
        <taxon>Magnoliopsida</taxon>
        <taxon>eudicotyledons</taxon>
        <taxon>Gunneridae</taxon>
        <taxon>Pentapetalae</taxon>
        <taxon>rosids</taxon>
        <taxon>fabids</taxon>
        <taxon>Rosales</taxon>
        <taxon>Rhamnaceae</taxon>
        <taxon>Paliureae</taxon>
        <taxon>Ziziphus</taxon>
    </lineage>
</organism>
<dbReference type="Pfam" id="PF00888">
    <property type="entry name" value="Cullin"/>
    <property type="match status" value="1"/>
</dbReference>
<sequence length="209" mass="24158">MVRWLSRFFHYLDRWLLPSYTEVGLKCFRDQELNARVRDAVISLIDQEREGEQNNQALLKNVLDIFVELGMGQMVYYKKDFEAAMLEGTAPYYSRKASNWILEYSCPDYMLKKVQHELLSVYATQLLENENSGCHALLRDDKRICLECSGSSKIPKGLDLVSNIFKQHVTAEGRAFVKQADDASSNEKVNMDMISASFRQIPEFSKPEH</sequence>
<dbReference type="Gene3D" id="1.20.1310.10">
    <property type="entry name" value="Cullin Repeats"/>
    <property type="match status" value="2"/>
</dbReference>
<dbReference type="Proteomes" id="UP000813462">
    <property type="component" value="Unassembled WGS sequence"/>
</dbReference>
<dbReference type="InterPro" id="IPR016159">
    <property type="entry name" value="Cullin_repeat-like_dom_sf"/>
</dbReference>
<feature type="domain" description="Cullin N-terminal" evidence="2">
    <location>
        <begin position="2"/>
        <end position="112"/>
    </location>
</feature>